<reference evidence="6 8" key="2">
    <citation type="submission" date="2020-02" db="EMBL/GenBank/DDBJ databases">
        <title>Genome sequence of Parvularcula flava strain NH6-79.</title>
        <authorList>
            <person name="Abdul Karim M.H."/>
            <person name="Lam M.Q."/>
            <person name="Chen S.J."/>
            <person name="Yahya A."/>
            <person name="Shahir S."/>
            <person name="Shamsir M.S."/>
            <person name="Chong C.S."/>
        </authorList>
    </citation>
    <scope>NUCLEOTIDE SEQUENCE [LARGE SCALE GENOMIC DNA]</scope>
    <source>
        <strain evidence="6 8">NH6-79</strain>
    </source>
</reference>
<evidence type="ECO:0000256" key="3">
    <source>
        <dbReference type="SAM" id="MobiDB-lite"/>
    </source>
</evidence>
<proteinExistence type="predicted"/>
<dbReference type="InterPro" id="IPR009057">
    <property type="entry name" value="Homeodomain-like_sf"/>
</dbReference>
<dbReference type="EMBL" id="BMGZ01000006">
    <property type="protein sequence ID" value="GGI02144.1"/>
    <property type="molecule type" value="Genomic_DNA"/>
</dbReference>
<dbReference type="PROSITE" id="PS50977">
    <property type="entry name" value="HTH_TETR_2"/>
    <property type="match status" value="1"/>
</dbReference>
<dbReference type="GO" id="GO:0003677">
    <property type="term" value="F:DNA binding"/>
    <property type="evidence" value="ECO:0007669"/>
    <property type="project" value="UniProtKB-UniRule"/>
</dbReference>
<organism evidence="5 7">
    <name type="scientific">Aquisalinus luteolus</name>
    <dbReference type="NCBI Taxonomy" id="1566827"/>
    <lineage>
        <taxon>Bacteria</taxon>
        <taxon>Pseudomonadati</taxon>
        <taxon>Pseudomonadota</taxon>
        <taxon>Alphaproteobacteria</taxon>
        <taxon>Parvularculales</taxon>
        <taxon>Parvularculaceae</taxon>
        <taxon>Aquisalinus</taxon>
    </lineage>
</organism>
<dbReference type="InterPro" id="IPR001647">
    <property type="entry name" value="HTH_TetR"/>
</dbReference>
<evidence type="ECO:0000256" key="2">
    <source>
        <dbReference type="PROSITE-ProRule" id="PRU00335"/>
    </source>
</evidence>
<evidence type="ECO:0000313" key="5">
    <source>
        <dbReference type="EMBL" id="GGI02144.1"/>
    </source>
</evidence>
<dbReference type="RefSeq" id="WP_155142963.1">
    <property type="nucleotide sequence ID" value="NZ_BMGZ01000006.1"/>
</dbReference>
<evidence type="ECO:0000313" key="8">
    <source>
        <dbReference type="Proteomes" id="UP000818603"/>
    </source>
</evidence>
<dbReference type="AlphaFoldDB" id="A0A8J3ES67"/>
<dbReference type="Gene3D" id="1.10.357.10">
    <property type="entry name" value="Tetracycline Repressor, domain 2"/>
    <property type="match status" value="1"/>
</dbReference>
<dbReference type="Proteomes" id="UP000621856">
    <property type="component" value="Unassembled WGS sequence"/>
</dbReference>
<sequence length="266" mass="29638">MFSKSGRKKKDPVSGTMQDQRTRALYRQACGMLTEMDMDEMSIARLAKRAECSVGAFYGRFPDKTVFLDFVIRQTFRRLTGATEQFFESLERDVSLDSAVKKLIDHLVETFGESETAGVLRAATKLSMTNASTKQPLVDYRKFVEEKAAEILSNIPDTDIDSGETRSVMQITFATLLDIALNDAGPMRAGSGTLKSILSEFAVAQLDGASGRVESDSKADRKRAKSEQATIADKLGLKRRTVTKPETDKKKSNRNRLNRETENDKL</sequence>
<comment type="caution">
    <text evidence="5">The sequence shown here is derived from an EMBL/GenBank/DDBJ whole genome shotgun (WGS) entry which is preliminary data.</text>
</comment>
<keyword evidence="8" id="KW-1185">Reference proteome</keyword>
<gene>
    <name evidence="6" type="ORF">FF098_017340</name>
    <name evidence="5" type="ORF">GCM10011355_34450</name>
</gene>
<keyword evidence="1 2" id="KW-0238">DNA-binding</keyword>
<accession>A0A8J3ES67</accession>
<evidence type="ECO:0000313" key="6">
    <source>
        <dbReference type="EMBL" id="NHK29674.1"/>
    </source>
</evidence>
<reference evidence="5" key="1">
    <citation type="journal article" date="2014" name="Int. J. Syst. Evol. Microbiol.">
        <title>Complete genome sequence of Corynebacterium casei LMG S-19264T (=DSM 44701T), isolated from a smear-ripened cheese.</title>
        <authorList>
            <consortium name="US DOE Joint Genome Institute (JGI-PGF)"/>
            <person name="Walter F."/>
            <person name="Albersmeier A."/>
            <person name="Kalinowski J."/>
            <person name="Ruckert C."/>
        </authorList>
    </citation>
    <scope>NUCLEOTIDE SEQUENCE</scope>
    <source>
        <strain evidence="5">CGMCC 1.14984</strain>
    </source>
</reference>
<dbReference type="Proteomes" id="UP000818603">
    <property type="component" value="Unassembled WGS sequence"/>
</dbReference>
<feature type="region of interest" description="Disordered" evidence="3">
    <location>
        <begin position="209"/>
        <end position="266"/>
    </location>
</feature>
<evidence type="ECO:0000313" key="7">
    <source>
        <dbReference type="Proteomes" id="UP000621856"/>
    </source>
</evidence>
<protein>
    <submittedName>
        <fullName evidence="6">TetR/AcrR family transcriptional regulator</fullName>
    </submittedName>
</protein>
<reference evidence="5" key="3">
    <citation type="submission" date="2020-09" db="EMBL/GenBank/DDBJ databases">
        <authorList>
            <person name="Sun Q."/>
            <person name="Zhou Y."/>
        </authorList>
    </citation>
    <scope>NUCLEOTIDE SEQUENCE</scope>
    <source>
        <strain evidence="5">CGMCC 1.14984</strain>
    </source>
</reference>
<feature type="DNA-binding region" description="H-T-H motif" evidence="2">
    <location>
        <begin position="42"/>
        <end position="61"/>
    </location>
</feature>
<dbReference type="SUPFAM" id="SSF46689">
    <property type="entry name" value="Homeodomain-like"/>
    <property type="match status" value="1"/>
</dbReference>
<evidence type="ECO:0000259" key="4">
    <source>
        <dbReference type="PROSITE" id="PS50977"/>
    </source>
</evidence>
<name>A0A8J3ES67_9PROT</name>
<feature type="compositionally biased region" description="Basic and acidic residues" evidence="3">
    <location>
        <begin position="257"/>
        <end position="266"/>
    </location>
</feature>
<evidence type="ECO:0000256" key="1">
    <source>
        <dbReference type="ARBA" id="ARBA00023125"/>
    </source>
</evidence>
<dbReference type="EMBL" id="VCJR02000007">
    <property type="protein sequence ID" value="NHK29674.1"/>
    <property type="molecule type" value="Genomic_DNA"/>
</dbReference>
<feature type="domain" description="HTH tetR-type" evidence="4">
    <location>
        <begin position="19"/>
        <end position="79"/>
    </location>
</feature>